<dbReference type="Proteomes" id="UP000807504">
    <property type="component" value="Unassembled WGS sequence"/>
</dbReference>
<keyword evidence="2" id="KW-0472">Membrane</keyword>
<evidence type="ECO:0000256" key="1">
    <source>
        <dbReference type="SAM" id="MobiDB-lite"/>
    </source>
</evidence>
<protein>
    <submittedName>
        <fullName evidence="3">Uncharacterized protein</fullName>
    </submittedName>
</protein>
<dbReference type="EMBL" id="JABXBU010000011">
    <property type="protein sequence ID" value="KAF8790794.1"/>
    <property type="molecule type" value="Genomic_DNA"/>
</dbReference>
<feature type="transmembrane region" description="Helical" evidence="2">
    <location>
        <begin position="36"/>
        <end position="57"/>
    </location>
</feature>
<proteinExistence type="predicted"/>
<reference evidence="3" key="2">
    <citation type="submission" date="2020-06" db="EMBL/GenBank/DDBJ databases">
        <authorList>
            <person name="Sheffer M."/>
        </authorList>
    </citation>
    <scope>NUCLEOTIDE SEQUENCE</scope>
</reference>
<sequence>MSFNVPVAEFLTMDGNNENTTDISPRAASISKYQRFPFSFVADCAQMALLPLVYTVFVNSHPRRRGRGVAGSVPNGWNLEGMHER</sequence>
<evidence type="ECO:0000313" key="4">
    <source>
        <dbReference type="Proteomes" id="UP000807504"/>
    </source>
</evidence>
<feature type="region of interest" description="Disordered" evidence="1">
    <location>
        <begin position="64"/>
        <end position="85"/>
    </location>
</feature>
<evidence type="ECO:0000313" key="3">
    <source>
        <dbReference type="EMBL" id="KAF8790794.1"/>
    </source>
</evidence>
<evidence type="ECO:0000256" key="2">
    <source>
        <dbReference type="SAM" id="Phobius"/>
    </source>
</evidence>
<accession>A0A8T0FHQ1</accession>
<reference evidence="3" key="1">
    <citation type="journal article" date="2020" name="bioRxiv">
        <title>Chromosome-level reference genome of the European wasp spider Argiope bruennichi: a resource for studies on range expansion and evolutionary adaptation.</title>
        <authorList>
            <person name="Sheffer M.M."/>
            <person name="Hoppe A."/>
            <person name="Krehenwinkel H."/>
            <person name="Uhl G."/>
            <person name="Kuss A.W."/>
            <person name="Jensen L."/>
            <person name="Jensen C."/>
            <person name="Gillespie R.G."/>
            <person name="Hoff K.J."/>
            <person name="Prost S."/>
        </authorList>
    </citation>
    <scope>NUCLEOTIDE SEQUENCE</scope>
</reference>
<comment type="caution">
    <text evidence="3">The sequence shown here is derived from an EMBL/GenBank/DDBJ whole genome shotgun (WGS) entry which is preliminary data.</text>
</comment>
<name>A0A8T0FHQ1_ARGBR</name>
<keyword evidence="2" id="KW-0812">Transmembrane</keyword>
<organism evidence="3 4">
    <name type="scientific">Argiope bruennichi</name>
    <name type="common">Wasp spider</name>
    <name type="synonym">Aranea bruennichi</name>
    <dbReference type="NCBI Taxonomy" id="94029"/>
    <lineage>
        <taxon>Eukaryota</taxon>
        <taxon>Metazoa</taxon>
        <taxon>Ecdysozoa</taxon>
        <taxon>Arthropoda</taxon>
        <taxon>Chelicerata</taxon>
        <taxon>Arachnida</taxon>
        <taxon>Araneae</taxon>
        <taxon>Araneomorphae</taxon>
        <taxon>Entelegynae</taxon>
        <taxon>Araneoidea</taxon>
        <taxon>Araneidae</taxon>
        <taxon>Argiope</taxon>
    </lineage>
</organism>
<gene>
    <name evidence="3" type="ORF">HNY73_005760</name>
</gene>
<keyword evidence="2" id="KW-1133">Transmembrane helix</keyword>
<dbReference type="AlphaFoldDB" id="A0A8T0FHQ1"/>
<keyword evidence="4" id="KW-1185">Reference proteome</keyword>